<feature type="region of interest" description="Disordered" evidence="1">
    <location>
        <begin position="1"/>
        <end position="75"/>
    </location>
</feature>
<comment type="caution">
    <text evidence="2">The sequence shown here is derived from an EMBL/GenBank/DDBJ whole genome shotgun (WGS) entry which is preliminary data.</text>
</comment>
<reference evidence="2" key="1">
    <citation type="journal article" date="2019" name="Sci. Rep.">
        <title>Draft genome of Tanacetum cinerariifolium, the natural source of mosquito coil.</title>
        <authorList>
            <person name="Yamashiro T."/>
            <person name="Shiraishi A."/>
            <person name="Satake H."/>
            <person name="Nakayama K."/>
        </authorList>
    </citation>
    <scope>NUCLEOTIDE SEQUENCE</scope>
</reference>
<dbReference type="EMBL" id="BKCJ010434764">
    <property type="protein sequence ID" value="GFA49966.1"/>
    <property type="molecule type" value="Genomic_DNA"/>
</dbReference>
<dbReference type="Gene3D" id="1.20.5.490">
    <property type="entry name" value="Single helix bin"/>
    <property type="match status" value="1"/>
</dbReference>
<feature type="non-terminal residue" evidence="2">
    <location>
        <position position="1"/>
    </location>
</feature>
<name>A0A699JP76_TANCI</name>
<evidence type="ECO:0000313" key="2">
    <source>
        <dbReference type="EMBL" id="GFA49966.1"/>
    </source>
</evidence>
<gene>
    <name evidence="2" type="ORF">Tci_621938</name>
</gene>
<evidence type="ECO:0000256" key="1">
    <source>
        <dbReference type="SAM" id="MobiDB-lite"/>
    </source>
</evidence>
<dbReference type="AlphaFoldDB" id="A0A699JP76"/>
<feature type="compositionally biased region" description="Basic and acidic residues" evidence="1">
    <location>
        <begin position="39"/>
        <end position="57"/>
    </location>
</feature>
<organism evidence="2">
    <name type="scientific">Tanacetum cinerariifolium</name>
    <name type="common">Dalmatian daisy</name>
    <name type="synonym">Chrysanthemum cinerariifolium</name>
    <dbReference type="NCBI Taxonomy" id="118510"/>
    <lineage>
        <taxon>Eukaryota</taxon>
        <taxon>Viridiplantae</taxon>
        <taxon>Streptophyta</taxon>
        <taxon>Embryophyta</taxon>
        <taxon>Tracheophyta</taxon>
        <taxon>Spermatophyta</taxon>
        <taxon>Magnoliopsida</taxon>
        <taxon>eudicotyledons</taxon>
        <taxon>Gunneridae</taxon>
        <taxon>Pentapetalae</taxon>
        <taxon>asterids</taxon>
        <taxon>campanulids</taxon>
        <taxon>Asterales</taxon>
        <taxon>Asteraceae</taxon>
        <taxon>Asteroideae</taxon>
        <taxon>Anthemideae</taxon>
        <taxon>Anthemidinae</taxon>
        <taxon>Tanacetum</taxon>
    </lineage>
</organism>
<sequence>DDASANIIRESPSLADAKTGADIDRTNSGGETEILQIDEEQRKDVDNQVNLEEKTIELDQGQAGSNPEEPLSSTGTLSSMKYLDDAYTIIGDHSTTITLVIDLSPPKPVSPTTQAPIFIATTITTTTTLPLPPPLQQQSTTDSELAARVTTLEKKFADFEQKSQTLENTTQNLRSRVFTLELHDMPHKINQIVNCWE</sequence>
<accession>A0A699JP76</accession>
<proteinExistence type="predicted"/>
<protein>
    <submittedName>
        <fullName evidence="2">Uncharacterized protein</fullName>
    </submittedName>
</protein>